<evidence type="ECO:0000313" key="2">
    <source>
        <dbReference type="Proteomes" id="UP000682892"/>
    </source>
</evidence>
<protein>
    <submittedName>
        <fullName evidence="1">AAEL009962-PA</fullName>
    </submittedName>
</protein>
<dbReference type="EMBL" id="CH477627">
    <property type="protein sequence ID" value="EAT38103.1"/>
    <property type="molecule type" value="Genomic_DNA"/>
</dbReference>
<dbReference type="HOGENOM" id="CLU_1116523_0_0_1"/>
<name>Q16UB3_AEDAE</name>
<dbReference type="AlphaFoldDB" id="Q16UB3"/>
<reference evidence="1" key="1">
    <citation type="submission" date="2005-10" db="EMBL/GenBank/DDBJ databases">
        <authorList>
            <person name="Loftus B.J."/>
            <person name="Nene V.M."/>
            <person name="Hannick L.I."/>
            <person name="Bidwell S."/>
            <person name="Haas B."/>
            <person name="Amedeo P."/>
            <person name="Orvis J."/>
            <person name="Wortman J.R."/>
            <person name="White O.R."/>
            <person name="Salzberg S."/>
            <person name="Shumway M."/>
            <person name="Koo H."/>
            <person name="Zhao Y."/>
            <person name="Holmes M."/>
            <person name="Miller J."/>
            <person name="Schatz M."/>
            <person name="Pop M."/>
            <person name="Pai G."/>
            <person name="Utterback T."/>
            <person name="Rogers Y.-H."/>
            <person name="Kravitz S."/>
            <person name="Fraser C.M."/>
        </authorList>
    </citation>
    <scope>NUCLEOTIDE SEQUENCE</scope>
    <source>
        <strain evidence="1">Liverpool</strain>
    </source>
</reference>
<proteinExistence type="predicted"/>
<reference evidence="1" key="2">
    <citation type="journal article" date="2007" name="Science">
        <title>Genome sequence of Aedes aegypti, a major arbovirus vector.</title>
        <authorList>
            <person name="Nene V."/>
            <person name="Wortman J.R."/>
            <person name="Lawson D."/>
            <person name="Haas B."/>
            <person name="Kodira C."/>
            <person name="Tu Z.J."/>
            <person name="Loftus B."/>
            <person name="Xi Z."/>
            <person name="Megy K."/>
            <person name="Grabherr M."/>
            <person name="Ren Q."/>
            <person name="Zdobnov E.M."/>
            <person name="Lobo N.F."/>
            <person name="Campbell K.S."/>
            <person name="Brown S.E."/>
            <person name="Bonaldo M.F."/>
            <person name="Zhu J."/>
            <person name="Sinkins S.P."/>
            <person name="Hogenkamp D.G."/>
            <person name="Amedeo P."/>
            <person name="Arensburger P."/>
            <person name="Atkinson P.W."/>
            <person name="Bidwell S."/>
            <person name="Biedler J."/>
            <person name="Birney E."/>
            <person name="Bruggner R.V."/>
            <person name="Costas J."/>
            <person name="Coy M.R."/>
            <person name="Crabtree J."/>
            <person name="Crawford M."/>
            <person name="Debruyn B."/>
            <person name="Decaprio D."/>
            <person name="Eiglmeier K."/>
            <person name="Eisenstadt E."/>
            <person name="El-Dorry H."/>
            <person name="Gelbart W.M."/>
            <person name="Gomes S.L."/>
            <person name="Hammond M."/>
            <person name="Hannick L.I."/>
            <person name="Hogan J.R."/>
            <person name="Holmes M.H."/>
            <person name="Jaffe D."/>
            <person name="Johnston J.S."/>
            <person name="Kennedy R.C."/>
            <person name="Koo H."/>
            <person name="Kravitz S."/>
            <person name="Kriventseva E.V."/>
            <person name="Kulp D."/>
            <person name="Labutti K."/>
            <person name="Lee E."/>
            <person name="Li S."/>
            <person name="Lovin D.D."/>
            <person name="Mao C."/>
            <person name="Mauceli E."/>
            <person name="Menck C.F."/>
            <person name="Miller J.R."/>
            <person name="Montgomery P."/>
            <person name="Mori A."/>
            <person name="Nascimento A.L."/>
            <person name="Naveira H.F."/>
            <person name="Nusbaum C."/>
            <person name="O'leary S."/>
            <person name="Orvis J."/>
            <person name="Pertea M."/>
            <person name="Quesneville H."/>
            <person name="Reidenbach K.R."/>
            <person name="Rogers Y.H."/>
            <person name="Roth C.W."/>
            <person name="Schneider J.R."/>
            <person name="Schatz M."/>
            <person name="Shumway M."/>
            <person name="Stanke M."/>
            <person name="Stinson E.O."/>
            <person name="Tubio J.M."/>
            <person name="Vanzee J.P."/>
            <person name="Verjovski-Almeida S."/>
            <person name="Werner D."/>
            <person name="White O."/>
            <person name="Wyder S."/>
            <person name="Zeng Q."/>
            <person name="Zhao Q."/>
            <person name="Zhao Y."/>
            <person name="Hill C.A."/>
            <person name="Raikhel A.S."/>
            <person name="Soares M.B."/>
            <person name="Knudson D.L."/>
            <person name="Lee N.H."/>
            <person name="Galagan J."/>
            <person name="Salzberg S.L."/>
            <person name="Paulsen I.T."/>
            <person name="Dimopoulos G."/>
            <person name="Collins F.H."/>
            <person name="Birren B."/>
            <person name="Fraser-Liggett C.M."/>
            <person name="Severson D.W."/>
        </authorList>
    </citation>
    <scope>NUCLEOTIDE SEQUENCE [LARGE SCALE GENOMIC DNA]</scope>
    <source>
        <strain evidence="1">Liverpool</strain>
    </source>
</reference>
<gene>
    <name evidence="1" type="ORF">AaeL_AAEL009962</name>
</gene>
<dbReference type="Proteomes" id="UP000682892">
    <property type="component" value="Chromosome 2"/>
</dbReference>
<organism evidence="1 2">
    <name type="scientific">Aedes aegypti</name>
    <name type="common">Yellowfever mosquito</name>
    <name type="synonym">Culex aegypti</name>
    <dbReference type="NCBI Taxonomy" id="7159"/>
    <lineage>
        <taxon>Eukaryota</taxon>
        <taxon>Metazoa</taxon>
        <taxon>Ecdysozoa</taxon>
        <taxon>Arthropoda</taxon>
        <taxon>Hexapoda</taxon>
        <taxon>Insecta</taxon>
        <taxon>Pterygota</taxon>
        <taxon>Neoptera</taxon>
        <taxon>Endopterygota</taxon>
        <taxon>Diptera</taxon>
        <taxon>Nematocera</taxon>
        <taxon>Culicoidea</taxon>
        <taxon>Culicidae</taxon>
        <taxon>Culicinae</taxon>
        <taxon>Aedini</taxon>
        <taxon>Aedes</taxon>
        <taxon>Stegomyia</taxon>
    </lineage>
</organism>
<sequence length="249" mass="28707">MDKSKYRKENGNFIRRVGPMELESYALHIINKEGQMQRIINPPEDVIGILLNENADDQANPKVEFVYSIKKLARKHGKPTGKSSAKSHGKFGLHDFAQLFANSEKPAPRRGFPTINQLAAGRAEVQLPKNWKQDLNKTMDGLLDQEARRRWEELSTNLCPCKKKEILEQIRQERELIEMQRIVLQVLITGYDSYINMLLEQLERNDLVLALNLGEGKRGVWSLEKRNTRLLGTKLISGKKEFWRSSPQD</sequence>
<dbReference type="PaxDb" id="7159-AAEL009962-PA"/>
<evidence type="ECO:0000313" key="1">
    <source>
        <dbReference type="EMBL" id="EAT38103.1"/>
    </source>
</evidence>
<reference evidence="1" key="3">
    <citation type="submission" date="2012-09" db="EMBL/GenBank/DDBJ databases">
        <authorList>
            <consortium name="VectorBase"/>
        </authorList>
    </citation>
    <scope>NUCLEOTIDE SEQUENCE</scope>
    <source>
        <strain evidence="1">Liverpool</strain>
    </source>
</reference>
<accession>Q16UB3</accession>